<dbReference type="GO" id="GO:0030203">
    <property type="term" value="P:glycosaminoglycan metabolic process"/>
    <property type="evidence" value="ECO:0007669"/>
    <property type="project" value="TreeGrafter"/>
</dbReference>
<gene>
    <name evidence="12" type="ORF">CHIRRI_LOCUS9304</name>
</gene>
<evidence type="ECO:0000259" key="10">
    <source>
        <dbReference type="Pfam" id="PF00728"/>
    </source>
</evidence>
<name>A0A9N9S096_9DIPT</name>
<dbReference type="Proteomes" id="UP001153620">
    <property type="component" value="Chromosome 3"/>
</dbReference>
<dbReference type="PRINTS" id="PR00738">
    <property type="entry name" value="GLHYDRLASE20"/>
</dbReference>
<evidence type="ECO:0000313" key="13">
    <source>
        <dbReference type="Proteomes" id="UP001153620"/>
    </source>
</evidence>
<feature type="transmembrane region" description="Helical" evidence="9">
    <location>
        <begin position="9"/>
        <end position="26"/>
    </location>
</feature>
<dbReference type="SUPFAM" id="SSF55545">
    <property type="entry name" value="beta-N-acetylhexosaminidase-like domain"/>
    <property type="match status" value="1"/>
</dbReference>
<dbReference type="PIRSF" id="PIRSF001093">
    <property type="entry name" value="B-hxosamndse_ab_euk"/>
    <property type="match status" value="1"/>
</dbReference>
<evidence type="ECO:0000256" key="1">
    <source>
        <dbReference type="ARBA" id="ARBA00001231"/>
    </source>
</evidence>
<comment type="catalytic activity">
    <reaction evidence="1 7">
        <text>Hydrolysis of terminal non-reducing N-acetyl-D-hexosamine residues in N-acetyl-beta-D-hexosaminides.</text>
        <dbReference type="EC" id="3.2.1.52"/>
    </reaction>
</comment>
<feature type="domain" description="Beta-hexosaminidase eukaryotic type N-terminal" evidence="11">
    <location>
        <begin position="137"/>
        <end position="261"/>
    </location>
</feature>
<evidence type="ECO:0000256" key="7">
    <source>
        <dbReference type="PIRNR" id="PIRNR001093"/>
    </source>
</evidence>
<dbReference type="InterPro" id="IPR025705">
    <property type="entry name" value="Beta_hexosaminidase_sua/sub"/>
</dbReference>
<reference evidence="12" key="2">
    <citation type="submission" date="2022-10" db="EMBL/GenBank/DDBJ databases">
        <authorList>
            <consortium name="ENA_rothamsted_submissions"/>
            <consortium name="culmorum"/>
            <person name="King R."/>
        </authorList>
    </citation>
    <scope>NUCLEOTIDE SEQUENCE</scope>
</reference>
<evidence type="ECO:0000256" key="5">
    <source>
        <dbReference type="ARBA" id="ARBA00023180"/>
    </source>
</evidence>
<dbReference type="GO" id="GO:0005975">
    <property type="term" value="P:carbohydrate metabolic process"/>
    <property type="evidence" value="ECO:0007669"/>
    <property type="project" value="InterPro"/>
</dbReference>
<dbReference type="InterPro" id="IPR029019">
    <property type="entry name" value="HEX_eukaryotic_N"/>
</dbReference>
<dbReference type="InterPro" id="IPR029018">
    <property type="entry name" value="Hex-like_dom2"/>
</dbReference>
<proteinExistence type="inferred from homology"/>
<dbReference type="PANTHER" id="PTHR22600">
    <property type="entry name" value="BETA-HEXOSAMINIDASE"/>
    <property type="match status" value="1"/>
</dbReference>
<evidence type="ECO:0000256" key="8">
    <source>
        <dbReference type="PIRSR" id="PIRSR001093-1"/>
    </source>
</evidence>
<evidence type="ECO:0000256" key="6">
    <source>
        <dbReference type="ARBA" id="ARBA00023295"/>
    </source>
</evidence>
<dbReference type="OrthoDB" id="428480at2759"/>
<dbReference type="Pfam" id="PF00728">
    <property type="entry name" value="Glyco_hydro_20"/>
    <property type="match status" value="1"/>
</dbReference>
<accession>A0A9N9S096</accession>
<dbReference type="Gene3D" id="3.20.20.80">
    <property type="entry name" value="Glycosidases"/>
    <property type="match status" value="1"/>
</dbReference>
<dbReference type="AlphaFoldDB" id="A0A9N9S096"/>
<evidence type="ECO:0000256" key="2">
    <source>
        <dbReference type="ARBA" id="ARBA00006285"/>
    </source>
</evidence>
<evidence type="ECO:0000256" key="4">
    <source>
        <dbReference type="ARBA" id="ARBA00022801"/>
    </source>
</evidence>
<evidence type="ECO:0000256" key="9">
    <source>
        <dbReference type="SAM" id="Phobius"/>
    </source>
</evidence>
<keyword evidence="5" id="KW-0325">Glycoprotein</keyword>
<evidence type="ECO:0000313" key="12">
    <source>
        <dbReference type="EMBL" id="CAG9806447.1"/>
    </source>
</evidence>
<keyword evidence="3" id="KW-0732">Signal</keyword>
<dbReference type="FunFam" id="3.20.20.80:FF:000063">
    <property type="entry name" value="Beta-hexosaminidase"/>
    <property type="match status" value="1"/>
</dbReference>
<evidence type="ECO:0000256" key="3">
    <source>
        <dbReference type="ARBA" id="ARBA00022729"/>
    </source>
</evidence>
<dbReference type="SUPFAM" id="SSF51445">
    <property type="entry name" value="(Trans)glycosidases"/>
    <property type="match status" value="1"/>
</dbReference>
<keyword evidence="9" id="KW-1133">Transmembrane helix</keyword>
<reference evidence="12" key="1">
    <citation type="submission" date="2022-01" db="EMBL/GenBank/DDBJ databases">
        <authorList>
            <person name="King R."/>
        </authorList>
    </citation>
    <scope>NUCLEOTIDE SEQUENCE</scope>
</reference>
<comment type="similarity">
    <text evidence="2 7">Belongs to the glycosyl hydrolase 20 family.</text>
</comment>
<dbReference type="InterPro" id="IPR017853">
    <property type="entry name" value="GH"/>
</dbReference>
<feature type="domain" description="Glycoside hydrolase family 20 catalytic" evidence="10">
    <location>
        <begin position="285"/>
        <end position="621"/>
    </location>
</feature>
<sequence>MNMIIFKRIFIFLFLIFAFSLVVLYYNETKDLIKSPYLAKFKNIMRNSENDFSEPSIELSEPLTEFSDQSTTFPDPSTTFKPPITSYKSSRLRSIEESWTYECNKNRCTRKFYNNNNNNEEKITLTSCSLTCGSTKLWPKPTKTDVKTSFKQFKLSDIQHKIVTNFSSVAELMDKSIKAFLNDLKQIISSSDGNVDNNSIDNTNAVIISIHVTESDATLLSMNTDECYNLSIAYTEKSINVKITAKSFFGARHGLETLQQLIWYDDYSESLKILTTVAIEDCPSFNYRGLMLDTSRHYFSTDTIKRIIAGMSHVKLNRFHWHLTDSQSFPFVSKKYPELAIYGAYSSKEVYTHDDILNVVEFAKIRGIQIIPEIDAPAHSGNGWQWGKEKGLGDLSLCINQQPWKAYCGEPSCGQMNPKNKNSFMILESLYEELLQLTNATDFFHMGGDEVNFDCWKQHFKNEDLNSLWCDFMTEAHRRMTKANNDNPIKYATIWNSDWLKIKCLPAQNFTLQVWLAQPSQIQQFIKANYNLILSHVDAWYLDCGFGSWRDTFGQGSCPPFKAWYTVYNYRPWGALRLTDDQRKQILGGEACMWTEQVNEDSIDVRIWPRAAAFAERLWSDPQSSVIPKETVNRFSIFHKRFQSLGLKSDALFPKYCEQNEEECI</sequence>
<dbReference type="Gene3D" id="3.30.379.10">
    <property type="entry name" value="Chitobiase/beta-hexosaminidase domain 2-like"/>
    <property type="match status" value="1"/>
</dbReference>
<dbReference type="Pfam" id="PF14845">
    <property type="entry name" value="Glycohydro_20b2"/>
    <property type="match status" value="1"/>
</dbReference>
<dbReference type="InterPro" id="IPR015883">
    <property type="entry name" value="Glyco_hydro_20_cat"/>
</dbReference>
<keyword evidence="6 7" id="KW-0326">Glycosidase</keyword>
<dbReference type="EC" id="3.2.1.52" evidence="7"/>
<evidence type="ECO:0000259" key="11">
    <source>
        <dbReference type="Pfam" id="PF14845"/>
    </source>
</evidence>
<organism evidence="12 13">
    <name type="scientific">Chironomus riparius</name>
    <dbReference type="NCBI Taxonomy" id="315576"/>
    <lineage>
        <taxon>Eukaryota</taxon>
        <taxon>Metazoa</taxon>
        <taxon>Ecdysozoa</taxon>
        <taxon>Arthropoda</taxon>
        <taxon>Hexapoda</taxon>
        <taxon>Insecta</taxon>
        <taxon>Pterygota</taxon>
        <taxon>Neoptera</taxon>
        <taxon>Endopterygota</taxon>
        <taxon>Diptera</taxon>
        <taxon>Nematocera</taxon>
        <taxon>Chironomoidea</taxon>
        <taxon>Chironomidae</taxon>
        <taxon>Chironominae</taxon>
        <taxon>Chironomus</taxon>
    </lineage>
</organism>
<protein>
    <recommendedName>
        <fullName evidence="7">Beta-hexosaminidase</fullName>
        <ecNumber evidence="7">3.2.1.52</ecNumber>
    </recommendedName>
</protein>
<dbReference type="GO" id="GO:0005886">
    <property type="term" value="C:plasma membrane"/>
    <property type="evidence" value="ECO:0007669"/>
    <property type="project" value="TreeGrafter"/>
</dbReference>
<keyword evidence="4 7" id="KW-0378">Hydrolase</keyword>
<keyword evidence="13" id="KW-1185">Reference proteome</keyword>
<keyword evidence="9" id="KW-0812">Transmembrane</keyword>
<dbReference type="PANTHER" id="PTHR22600:SF3">
    <property type="entry name" value="BETA-HEXOSAMINIDASE FDL-RELATED"/>
    <property type="match status" value="1"/>
</dbReference>
<feature type="active site" description="Proton donor" evidence="8">
    <location>
        <position position="450"/>
    </location>
</feature>
<keyword evidence="9" id="KW-0472">Membrane</keyword>
<dbReference type="GO" id="GO:0016231">
    <property type="term" value="F:beta-N-acetylglucosaminidase activity"/>
    <property type="evidence" value="ECO:0007669"/>
    <property type="project" value="TreeGrafter"/>
</dbReference>
<dbReference type="EMBL" id="OU895879">
    <property type="protein sequence ID" value="CAG9806447.1"/>
    <property type="molecule type" value="Genomic_DNA"/>
</dbReference>